<keyword evidence="2" id="KW-1185">Reference proteome</keyword>
<name>A0A9W8GG45_9FUNG</name>
<dbReference type="OrthoDB" id="5544075at2759"/>
<reference evidence="1" key="1">
    <citation type="submission" date="2022-07" db="EMBL/GenBank/DDBJ databases">
        <title>Phylogenomic reconstructions and comparative analyses of Kickxellomycotina fungi.</title>
        <authorList>
            <person name="Reynolds N.K."/>
            <person name="Stajich J.E."/>
            <person name="Barry K."/>
            <person name="Grigoriev I.V."/>
            <person name="Crous P."/>
            <person name="Smith M.E."/>
        </authorList>
    </citation>
    <scope>NUCLEOTIDE SEQUENCE</scope>
    <source>
        <strain evidence="1">CBS 109367</strain>
    </source>
</reference>
<gene>
    <name evidence="1" type="ORF">IWW39_006174</name>
</gene>
<proteinExistence type="predicted"/>
<evidence type="ECO:0000313" key="2">
    <source>
        <dbReference type="Proteomes" id="UP001151516"/>
    </source>
</evidence>
<feature type="non-terminal residue" evidence="1">
    <location>
        <position position="157"/>
    </location>
</feature>
<sequence>MSILYRANTQDVGNRYDSFYKPEKERPLLRLYKFYQSLLPLTREVCFELDKSSVYSGKALERLLHAPLNTWNFQEDYKIKFEFYVPDWQQEAWDYENSERSEALDQANTKSDYYDWLDERRDEITKHQLAIAPKVKANISKFVCQIKQLAPMLRKVE</sequence>
<accession>A0A9W8GG45</accession>
<dbReference type="EMBL" id="JANBTX010000504">
    <property type="protein sequence ID" value="KAJ2681980.1"/>
    <property type="molecule type" value="Genomic_DNA"/>
</dbReference>
<dbReference type="Proteomes" id="UP001151516">
    <property type="component" value="Unassembled WGS sequence"/>
</dbReference>
<dbReference type="AlphaFoldDB" id="A0A9W8GG45"/>
<protein>
    <submittedName>
        <fullName evidence="1">Uncharacterized protein</fullName>
    </submittedName>
</protein>
<organism evidence="1 2">
    <name type="scientific">Coemansia spiralis</name>
    <dbReference type="NCBI Taxonomy" id="417178"/>
    <lineage>
        <taxon>Eukaryota</taxon>
        <taxon>Fungi</taxon>
        <taxon>Fungi incertae sedis</taxon>
        <taxon>Zoopagomycota</taxon>
        <taxon>Kickxellomycotina</taxon>
        <taxon>Kickxellomycetes</taxon>
        <taxon>Kickxellales</taxon>
        <taxon>Kickxellaceae</taxon>
        <taxon>Coemansia</taxon>
    </lineage>
</organism>
<evidence type="ECO:0000313" key="1">
    <source>
        <dbReference type="EMBL" id="KAJ2681980.1"/>
    </source>
</evidence>
<comment type="caution">
    <text evidence="1">The sequence shown here is derived from an EMBL/GenBank/DDBJ whole genome shotgun (WGS) entry which is preliminary data.</text>
</comment>